<dbReference type="OrthoDB" id="88517at2759"/>
<proteinExistence type="predicted"/>
<dbReference type="AlphaFoldDB" id="A0A397V3P2"/>
<keyword evidence="1" id="KW-0479">Metal-binding</keyword>
<dbReference type="EMBL" id="QKWP01000879">
    <property type="protein sequence ID" value="RIB13926.1"/>
    <property type="molecule type" value="Genomic_DNA"/>
</dbReference>
<dbReference type="InterPro" id="IPR011335">
    <property type="entry name" value="Restrct_endonuc-II-like"/>
</dbReference>
<evidence type="ECO:0000313" key="4">
    <source>
        <dbReference type="Proteomes" id="UP000266673"/>
    </source>
</evidence>
<dbReference type="Gene3D" id="3.90.1570.10">
    <property type="entry name" value="tt1808, chain A"/>
    <property type="match status" value="1"/>
</dbReference>
<evidence type="ECO:0000313" key="3">
    <source>
        <dbReference type="EMBL" id="RIB13926.1"/>
    </source>
</evidence>
<dbReference type="InterPro" id="IPR013087">
    <property type="entry name" value="Znf_C2H2_type"/>
</dbReference>
<feature type="domain" description="C2H2-type" evidence="2">
    <location>
        <begin position="225"/>
        <end position="253"/>
    </location>
</feature>
<dbReference type="Pfam" id="PF05685">
    <property type="entry name" value="Uma2"/>
    <property type="match status" value="1"/>
</dbReference>
<reference evidence="3 4" key="1">
    <citation type="submission" date="2018-06" db="EMBL/GenBank/DDBJ databases">
        <title>Comparative genomics reveals the genomic features of Rhizophagus irregularis, R. cerebriforme, R. diaphanum and Gigaspora rosea, and their symbiotic lifestyle signature.</title>
        <authorList>
            <person name="Morin E."/>
            <person name="San Clemente H."/>
            <person name="Chen E.C.H."/>
            <person name="De La Providencia I."/>
            <person name="Hainaut M."/>
            <person name="Kuo A."/>
            <person name="Kohler A."/>
            <person name="Murat C."/>
            <person name="Tang N."/>
            <person name="Roy S."/>
            <person name="Loubradou J."/>
            <person name="Henrissat B."/>
            <person name="Grigoriev I.V."/>
            <person name="Corradi N."/>
            <person name="Roux C."/>
            <person name="Martin F.M."/>
        </authorList>
    </citation>
    <scope>NUCLEOTIDE SEQUENCE [LARGE SCALE GENOMIC DNA]</scope>
    <source>
        <strain evidence="3 4">DAOM 194757</strain>
    </source>
</reference>
<dbReference type="PROSITE" id="PS00028">
    <property type="entry name" value="ZINC_FINGER_C2H2_1"/>
    <property type="match status" value="1"/>
</dbReference>
<dbReference type="GO" id="GO:0006302">
    <property type="term" value="P:double-strand break repair"/>
    <property type="evidence" value="ECO:0007669"/>
    <property type="project" value="UniProtKB-ARBA"/>
</dbReference>
<dbReference type="STRING" id="44941.A0A397V3P2"/>
<dbReference type="Proteomes" id="UP000266673">
    <property type="component" value="Unassembled WGS sequence"/>
</dbReference>
<name>A0A397V3P2_9GLOM</name>
<keyword evidence="4" id="KW-1185">Reference proteome</keyword>
<gene>
    <name evidence="3" type="ORF">C2G38_2196529</name>
</gene>
<dbReference type="GO" id="GO:0008270">
    <property type="term" value="F:zinc ion binding"/>
    <property type="evidence" value="ECO:0007669"/>
    <property type="project" value="UniProtKB-KW"/>
</dbReference>
<dbReference type="InterPro" id="IPR008538">
    <property type="entry name" value="Uma2"/>
</dbReference>
<comment type="caution">
    <text evidence="3">The sequence shown here is derived from an EMBL/GenBank/DDBJ whole genome shotgun (WGS) entry which is preliminary data.</text>
</comment>
<protein>
    <recommendedName>
        <fullName evidence="2">C2H2-type domain-containing protein</fullName>
    </recommendedName>
</protein>
<keyword evidence="1" id="KW-0863">Zinc-finger</keyword>
<sequence length="262" mass="30230">MSKKDKEINLQALELDRNYTIEEFETINKQLKSKPIEINKQPVDLFEYKNKKLAPMPQRTIMIEAVVAHIVSQLDRWNIATHRNGVITSSQGGFNFNVGGKRTIVAPDVAFTPRRKYDSLTQEQRQTFKGEPFTPTFVVEVGNVAKPSDFRRLDFKFKNDYFTEGSAVQLGWLIDPINKKIYVYRKGTEGEEHGWNDVSGDEVLPDFTLKTSEPSEPGEPSLFIIKCPRCESTFNSDYLFMEHYEDVHHSKKYIKVDMNASH</sequence>
<keyword evidence="1" id="KW-0862">Zinc</keyword>
<dbReference type="InterPro" id="IPR012296">
    <property type="entry name" value="Nuclease_put_TT1808"/>
</dbReference>
<dbReference type="SUPFAM" id="SSF52980">
    <property type="entry name" value="Restriction endonuclease-like"/>
    <property type="match status" value="1"/>
</dbReference>
<dbReference type="PANTHER" id="PTHR34107:SF7">
    <property type="entry name" value="SLR2092 PROTEIN"/>
    <property type="match status" value="1"/>
</dbReference>
<evidence type="ECO:0000259" key="2">
    <source>
        <dbReference type="PROSITE" id="PS50157"/>
    </source>
</evidence>
<dbReference type="CDD" id="cd06260">
    <property type="entry name" value="DUF820-like"/>
    <property type="match status" value="1"/>
</dbReference>
<dbReference type="PROSITE" id="PS50157">
    <property type="entry name" value="ZINC_FINGER_C2H2_2"/>
    <property type="match status" value="1"/>
</dbReference>
<accession>A0A397V3P2</accession>
<dbReference type="PANTHER" id="PTHR34107">
    <property type="entry name" value="SLL0198 PROTEIN-RELATED"/>
    <property type="match status" value="1"/>
</dbReference>
<evidence type="ECO:0000256" key="1">
    <source>
        <dbReference type="PROSITE-ProRule" id="PRU00042"/>
    </source>
</evidence>
<organism evidence="3 4">
    <name type="scientific">Gigaspora rosea</name>
    <dbReference type="NCBI Taxonomy" id="44941"/>
    <lineage>
        <taxon>Eukaryota</taxon>
        <taxon>Fungi</taxon>
        <taxon>Fungi incertae sedis</taxon>
        <taxon>Mucoromycota</taxon>
        <taxon>Glomeromycotina</taxon>
        <taxon>Glomeromycetes</taxon>
        <taxon>Diversisporales</taxon>
        <taxon>Gigasporaceae</taxon>
        <taxon>Gigaspora</taxon>
    </lineage>
</organism>